<evidence type="ECO:0000313" key="2">
    <source>
        <dbReference type="EMBL" id="KAF6505878.1"/>
    </source>
</evidence>
<proteinExistence type="predicted"/>
<feature type="region of interest" description="Disordered" evidence="1">
    <location>
        <begin position="39"/>
        <end position="58"/>
    </location>
</feature>
<evidence type="ECO:0000256" key="1">
    <source>
        <dbReference type="SAM" id="MobiDB-lite"/>
    </source>
</evidence>
<accession>A0A7J8KAL3</accession>
<dbReference type="EMBL" id="JACASE010000001">
    <property type="protein sequence ID" value="KAF6505878.1"/>
    <property type="molecule type" value="Genomic_DNA"/>
</dbReference>
<dbReference type="Proteomes" id="UP000593571">
    <property type="component" value="Unassembled WGS sequence"/>
</dbReference>
<reference evidence="2 3" key="1">
    <citation type="journal article" date="2020" name="Nature">
        <title>Six reference-quality genomes reveal evolution of bat adaptations.</title>
        <authorList>
            <person name="Jebb D."/>
            <person name="Huang Z."/>
            <person name="Pippel M."/>
            <person name="Hughes G.M."/>
            <person name="Lavrichenko K."/>
            <person name="Devanna P."/>
            <person name="Winkler S."/>
            <person name="Jermiin L.S."/>
            <person name="Skirmuntt E.C."/>
            <person name="Katzourakis A."/>
            <person name="Burkitt-Gray L."/>
            <person name="Ray D.A."/>
            <person name="Sullivan K.A.M."/>
            <person name="Roscito J.G."/>
            <person name="Kirilenko B.M."/>
            <person name="Davalos L.M."/>
            <person name="Corthals A.P."/>
            <person name="Power M.L."/>
            <person name="Jones G."/>
            <person name="Ransome R.D."/>
            <person name="Dechmann D.K.N."/>
            <person name="Locatelli A.G."/>
            <person name="Puechmaille S.J."/>
            <person name="Fedrigo O."/>
            <person name="Jarvis E.D."/>
            <person name="Hiller M."/>
            <person name="Vernes S.C."/>
            <person name="Myers E.W."/>
            <person name="Teeling E.C."/>
        </authorList>
    </citation>
    <scope>NUCLEOTIDE SEQUENCE [LARGE SCALE GENOMIC DNA]</scope>
    <source>
        <strain evidence="2">MRouAeg1</strain>
        <tissue evidence="2">Muscle</tissue>
    </source>
</reference>
<name>A0A7J8KAL3_ROUAE</name>
<feature type="region of interest" description="Disordered" evidence="1">
    <location>
        <begin position="149"/>
        <end position="172"/>
    </location>
</feature>
<dbReference type="AlphaFoldDB" id="A0A7J8KAL3"/>
<feature type="compositionally biased region" description="Low complexity" evidence="1">
    <location>
        <begin position="42"/>
        <end position="54"/>
    </location>
</feature>
<gene>
    <name evidence="2" type="ORF">HJG63_007769</name>
</gene>
<protein>
    <submittedName>
        <fullName evidence="2">Uncharacterized protein</fullName>
    </submittedName>
</protein>
<keyword evidence="3" id="KW-1185">Reference proteome</keyword>
<organism evidence="2 3">
    <name type="scientific">Rousettus aegyptiacus</name>
    <name type="common">Egyptian fruit bat</name>
    <name type="synonym">Pteropus aegyptiacus</name>
    <dbReference type="NCBI Taxonomy" id="9407"/>
    <lineage>
        <taxon>Eukaryota</taxon>
        <taxon>Metazoa</taxon>
        <taxon>Chordata</taxon>
        <taxon>Craniata</taxon>
        <taxon>Vertebrata</taxon>
        <taxon>Euteleostomi</taxon>
        <taxon>Mammalia</taxon>
        <taxon>Eutheria</taxon>
        <taxon>Laurasiatheria</taxon>
        <taxon>Chiroptera</taxon>
        <taxon>Yinpterochiroptera</taxon>
        <taxon>Pteropodoidea</taxon>
        <taxon>Pteropodidae</taxon>
        <taxon>Rousettinae</taxon>
        <taxon>Rousettus</taxon>
    </lineage>
</organism>
<evidence type="ECO:0000313" key="3">
    <source>
        <dbReference type="Proteomes" id="UP000593571"/>
    </source>
</evidence>
<comment type="caution">
    <text evidence="2">The sequence shown here is derived from an EMBL/GenBank/DDBJ whole genome shotgun (WGS) entry which is preliminary data.</text>
</comment>
<sequence length="172" mass="18766">MAGVSVTVNCNAFCHTMEEDVRKNRGQNRSVGRGWRRRADDALAGAQQSAQGSLPFWGGGGTRKAILQMGKRAPSGPRAREGRRQTLNCTLPDPQSLSPAIWFLGTRVTKVRIGKGFLWPPGQPGEVGPGVSTATRGTPLWRVWTTRVGPPGPDQLHRPGACHRLPQERRWG</sequence>